<feature type="domain" description="WYL" evidence="1">
    <location>
        <begin position="691"/>
        <end position="752"/>
    </location>
</feature>
<dbReference type="Pfam" id="PF13625">
    <property type="entry name" value="Helicase_C_3"/>
    <property type="match status" value="1"/>
</dbReference>
<dbReference type="Pfam" id="PF13280">
    <property type="entry name" value="WYL"/>
    <property type="match status" value="1"/>
</dbReference>
<feature type="domain" description="Helicase XPB/Ssl2 N-terminal" evidence="2">
    <location>
        <begin position="471"/>
        <end position="593"/>
    </location>
</feature>
<gene>
    <name evidence="3" type="ORF">RHODO2019_14240</name>
</gene>
<keyword evidence="3" id="KW-0378">Hydrolase</keyword>
<dbReference type="GO" id="GO:0004386">
    <property type="term" value="F:helicase activity"/>
    <property type="evidence" value="ECO:0007669"/>
    <property type="project" value="UniProtKB-KW"/>
</dbReference>
<evidence type="ECO:0000259" key="2">
    <source>
        <dbReference type="Pfam" id="PF13625"/>
    </source>
</evidence>
<sequence length="756" mass="78763">MPAPESLAAALARQPDPVLVELLALRPDLAVPPPADSGVLATRAGLRASVSRAADELDAFVLTVLEALVLAGADAEAVDPADVAELLGHDVGPARTEQGLDALRRRALLWGPDEHVAGVRVVPAAREVLPRTLGRVGRPSPQLLGADVEALVAGLDETRTGLLATLAQGSPLGRTRDAAPGTPADRPVQQLLAAGLLLPVDHQTVELPSQVSAVIRGRNPLGSVDTAEPAPAVQPRQQDEVDSAAAGEALELLRHAVDLLTALGEHPAPVLKSGGIGVREVRRLAKAAQLDEARTSLVLELLVGAGLVTSDEAVDPSWTPTTAVDAWLPGEPALRWFELARAWLELPRLPGLVGRRDERDKPLAALSDELRRPSAPRDRRRVLMVLGDRPLRGGRAAALEPADVEAVLAWRVPRWGGRGRADLVGWMLAEATALGILGRGALSRPGRALLEAPATATGAMAAALPEPVDHVLVQADLTVVAPGPLQPELEREIALVADVESAGAATVYRVSPGSVRRALDAGRSAAELHALFAGRSRTPVPQSLTYLLDDVARRHGRLRAGTAAAFLRCDDEALLTEVLSSPVAAELGLRRLAPTVAVSPAPLAELLVALRGAGFSPAGEDSAGDVVDLRPGGARVALRRARRTPAGPSAASAEQREAVVRGLRAGDRAASTTTAARLVSDGTRASGVATMGVLQQAARARRSVWIGYVDAQGVASQRVVDPVSVGGGVLEAFDSAAGEMRRFALHRITSVALTED</sequence>
<accession>A0ABY6NY35</accession>
<protein>
    <submittedName>
        <fullName evidence="3">Helicase C-terminal domain-containing protein</fullName>
    </submittedName>
</protein>
<dbReference type="InterPro" id="IPR026881">
    <property type="entry name" value="WYL_dom"/>
</dbReference>
<organism evidence="3 4">
    <name type="scientific">Rhodococcus antarcticus</name>
    <dbReference type="NCBI Taxonomy" id="2987751"/>
    <lineage>
        <taxon>Bacteria</taxon>
        <taxon>Bacillati</taxon>
        <taxon>Actinomycetota</taxon>
        <taxon>Actinomycetes</taxon>
        <taxon>Mycobacteriales</taxon>
        <taxon>Nocardiaceae</taxon>
        <taxon>Rhodococcus</taxon>
    </lineage>
</organism>
<dbReference type="RefSeq" id="WP_265382409.1">
    <property type="nucleotide sequence ID" value="NZ_CP110615.1"/>
</dbReference>
<keyword evidence="3" id="KW-0347">Helicase</keyword>
<proteinExistence type="predicted"/>
<keyword evidence="3" id="KW-0547">Nucleotide-binding</keyword>
<reference evidence="3" key="1">
    <citation type="submission" date="2022-10" db="EMBL/GenBank/DDBJ databases">
        <title>Rhodococcus sp.75.</title>
        <authorList>
            <person name="Sun M."/>
        </authorList>
    </citation>
    <scope>NUCLEOTIDE SEQUENCE</scope>
    <source>
        <strain evidence="3">75</strain>
    </source>
</reference>
<keyword evidence="4" id="KW-1185">Reference proteome</keyword>
<keyword evidence="3" id="KW-0067">ATP-binding</keyword>
<dbReference type="InterPro" id="IPR032830">
    <property type="entry name" value="XPB/Ssl2_N"/>
</dbReference>
<name>A0ABY6NY35_9NOCA</name>
<evidence type="ECO:0000313" key="4">
    <source>
        <dbReference type="Proteomes" id="UP001164965"/>
    </source>
</evidence>
<dbReference type="Proteomes" id="UP001164965">
    <property type="component" value="Chromosome"/>
</dbReference>
<dbReference type="EMBL" id="CP110615">
    <property type="protein sequence ID" value="UZJ24302.1"/>
    <property type="molecule type" value="Genomic_DNA"/>
</dbReference>
<evidence type="ECO:0000259" key="1">
    <source>
        <dbReference type="Pfam" id="PF13280"/>
    </source>
</evidence>
<dbReference type="PROSITE" id="PS52050">
    <property type="entry name" value="WYL"/>
    <property type="match status" value="1"/>
</dbReference>
<evidence type="ECO:0000313" key="3">
    <source>
        <dbReference type="EMBL" id="UZJ24302.1"/>
    </source>
</evidence>